<proteinExistence type="predicted"/>
<sequence length="339" mass="38267">MDAKIIDVAAKAGVSPATVSRVLNQGSSVTAKTRNKVMKAIDELNYRPNAAAKNLRLQKSLSIGVIAQDINNAYFTEIIKGIENMAYARKYKVFICDAENQAEKERDYLSLLMDRTMDGVIMITPQLSDEEIYGVVDKGYHIAVIGRNVNHPKIPCIYTDNVKFSRHVVEHLVEFGHRDIVFLSGYPEAVDSYERLEGYLKALKDNHIPFRPELVENGDFNETGGYEAIERLFAKKMTFTAVFAANDEMALGVYRACEERGIAIPEQLAVVGVDNNRISKYLTPRLSTVNQPKYTMGAIIVEKLIDQMNENQFEDKRVFTVDSELLVRASSNYHIQKKK</sequence>
<evidence type="ECO:0000313" key="6">
    <source>
        <dbReference type="Proteomes" id="UP000640274"/>
    </source>
</evidence>
<dbReference type="SMART" id="SM00354">
    <property type="entry name" value="HTH_LACI"/>
    <property type="match status" value="1"/>
</dbReference>
<dbReference type="GO" id="GO:0000976">
    <property type="term" value="F:transcription cis-regulatory region binding"/>
    <property type="evidence" value="ECO:0007669"/>
    <property type="project" value="TreeGrafter"/>
</dbReference>
<dbReference type="PROSITE" id="PS00356">
    <property type="entry name" value="HTH_LACI_1"/>
    <property type="match status" value="1"/>
</dbReference>
<dbReference type="GO" id="GO:0003700">
    <property type="term" value="F:DNA-binding transcription factor activity"/>
    <property type="evidence" value="ECO:0007669"/>
    <property type="project" value="TreeGrafter"/>
</dbReference>
<comment type="caution">
    <text evidence="5">The sequence shown here is derived from an EMBL/GenBank/DDBJ whole genome shotgun (WGS) entry which is preliminary data.</text>
</comment>
<dbReference type="PROSITE" id="PS50932">
    <property type="entry name" value="HTH_LACI_2"/>
    <property type="match status" value="1"/>
</dbReference>
<dbReference type="PANTHER" id="PTHR30146">
    <property type="entry name" value="LACI-RELATED TRANSCRIPTIONAL REPRESSOR"/>
    <property type="match status" value="1"/>
</dbReference>
<keyword evidence="1" id="KW-0805">Transcription regulation</keyword>
<dbReference type="SUPFAM" id="SSF53822">
    <property type="entry name" value="Periplasmic binding protein-like I"/>
    <property type="match status" value="1"/>
</dbReference>
<organism evidence="5 6">
    <name type="scientific">Paenibacillus roseus</name>
    <dbReference type="NCBI Taxonomy" id="2798579"/>
    <lineage>
        <taxon>Bacteria</taxon>
        <taxon>Bacillati</taxon>
        <taxon>Bacillota</taxon>
        <taxon>Bacilli</taxon>
        <taxon>Bacillales</taxon>
        <taxon>Paenibacillaceae</taxon>
        <taxon>Paenibacillus</taxon>
    </lineage>
</organism>
<dbReference type="InterPro" id="IPR000843">
    <property type="entry name" value="HTH_LacI"/>
</dbReference>
<protein>
    <submittedName>
        <fullName evidence="5">LacI family DNA-binding transcriptional regulator</fullName>
    </submittedName>
</protein>
<accession>A0A934J531</accession>
<evidence type="ECO:0000259" key="4">
    <source>
        <dbReference type="PROSITE" id="PS50932"/>
    </source>
</evidence>
<dbReference type="Gene3D" id="1.10.260.40">
    <property type="entry name" value="lambda repressor-like DNA-binding domains"/>
    <property type="match status" value="1"/>
</dbReference>
<dbReference type="EMBL" id="JAELUP010000016">
    <property type="protein sequence ID" value="MBJ6360951.1"/>
    <property type="molecule type" value="Genomic_DNA"/>
</dbReference>
<keyword evidence="6" id="KW-1185">Reference proteome</keyword>
<evidence type="ECO:0000256" key="2">
    <source>
        <dbReference type="ARBA" id="ARBA00023125"/>
    </source>
</evidence>
<feature type="domain" description="HTH lacI-type" evidence="4">
    <location>
        <begin position="3"/>
        <end position="57"/>
    </location>
</feature>
<dbReference type="SUPFAM" id="SSF47413">
    <property type="entry name" value="lambda repressor-like DNA-binding domains"/>
    <property type="match status" value="1"/>
</dbReference>
<dbReference type="InterPro" id="IPR010982">
    <property type="entry name" value="Lambda_DNA-bd_dom_sf"/>
</dbReference>
<evidence type="ECO:0000256" key="3">
    <source>
        <dbReference type="ARBA" id="ARBA00023163"/>
    </source>
</evidence>
<dbReference type="InterPro" id="IPR046335">
    <property type="entry name" value="LacI/GalR-like_sensor"/>
</dbReference>
<name>A0A934J531_9BACL</name>
<dbReference type="InterPro" id="IPR028082">
    <property type="entry name" value="Peripla_BP_I"/>
</dbReference>
<dbReference type="AlphaFoldDB" id="A0A934J531"/>
<dbReference type="Gene3D" id="3.40.50.2300">
    <property type="match status" value="2"/>
</dbReference>
<dbReference type="CDD" id="cd06267">
    <property type="entry name" value="PBP1_LacI_sugar_binding-like"/>
    <property type="match status" value="1"/>
</dbReference>
<keyword evidence="3" id="KW-0804">Transcription</keyword>
<gene>
    <name evidence="5" type="ORF">JFN88_06410</name>
</gene>
<evidence type="ECO:0000256" key="1">
    <source>
        <dbReference type="ARBA" id="ARBA00023015"/>
    </source>
</evidence>
<evidence type="ECO:0000313" key="5">
    <source>
        <dbReference type="EMBL" id="MBJ6360951.1"/>
    </source>
</evidence>
<dbReference type="Pfam" id="PF13377">
    <property type="entry name" value="Peripla_BP_3"/>
    <property type="match status" value="1"/>
</dbReference>
<dbReference type="Proteomes" id="UP000640274">
    <property type="component" value="Unassembled WGS sequence"/>
</dbReference>
<dbReference type="Pfam" id="PF00356">
    <property type="entry name" value="LacI"/>
    <property type="match status" value="1"/>
</dbReference>
<dbReference type="PANTHER" id="PTHR30146:SF109">
    <property type="entry name" value="HTH-TYPE TRANSCRIPTIONAL REGULATOR GALS"/>
    <property type="match status" value="1"/>
</dbReference>
<reference evidence="5" key="1">
    <citation type="submission" date="2020-12" db="EMBL/GenBank/DDBJ databases">
        <authorList>
            <person name="Huq M.A."/>
        </authorList>
    </citation>
    <scope>NUCLEOTIDE SEQUENCE</scope>
    <source>
        <strain evidence="5">MAHUQ-46</strain>
    </source>
</reference>
<keyword evidence="2 5" id="KW-0238">DNA-binding</keyword>
<dbReference type="RefSeq" id="WP_199018511.1">
    <property type="nucleotide sequence ID" value="NZ_JAELUP010000016.1"/>
</dbReference>
<dbReference type="CDD" id="cd01392">
    <property type="entry name" value="HTH_LacI"/>
    <property type="match status" value="1"/>
</dbReference>